<name>A0A0V0Q923_PSEPJ</name>
<dbReference type="EMBL" id="LDAU01000242">
    <property type="protein sequence ID" value="KRW98519.1"/>
    <property type="molecule type" value="Genomic_DNA"/>
</dbReference>
<evidence type="ECO:0000313" key="3">
    <source>
        <dbReference type="Proteomes" id="UP000054937"/>
    </source>
</evidence>
<comment type="caution">
    <text evidence="2">The sequence shown here is derived from an EMBL/GenBank/DDBJ whole genome shotgun (WGS) entry which is preliminary data.</text>
</comment>
<gene>
    <name evidence="2" type="ORF">PPERSA_00116</name>
</gene>
<feature type="compositionally biased region" description="Polar residues" evidence="1">
    <location>
        <begin position="17"/>
        <end position="49"/>
    </location>
</feature>
<reference evidence="2 3" key="1">
    <citation type="journal article" date="2015" name="Sci. Rep.">
        <title>Genome of the facultative scuticociliatosis pathogen Pseudocohnilembus persalinus provides insight into its virulence through horizontal gene transfer.</title>
        <authorList>
            <person name="Xiong J."/>
            <person name="Wang G."/>
            <person name="Cheng J."/>
            <person name="Tian M."/>
            <person name="Pan X."/>
            <person name="Warren A."/>
            <person name="Jiang C."/>
            <person name="Yuan D."/>
            <person name="Miao W."/>
        </authorList>
    </citation>
    <scope>NUCLEOTIDE SEQUENCE [LARGE SCALE GENOMIC DNA]</scope>
    <source>
        <strain evidence="2">36N120E</strain>
    </source>
</reference>
<dbReference type="InParanoid" id="A0A0V0Q923"/>
<accession>A0A0V0Q923</accession>
<protein>
    <submittedName>
        <fullName evidence="2">Uncharacterized protein</fullName>
    </submittedName>
</protein>
<sequence length="118" mass="13973">MHVQDVSQQQQYQNNNGTILQNSKPQNTITQGGEEQESLQPNENLNTEGNEFLEDSYNQNKQNIIEEQQSEKLYVEEQYNKKFYYTDESNQASSKYKQVDMNQRFQKELEKIKKLGIN</sequence>
<dbReference type="Proteomes" id="UP000054937">
    <property type="component" value="Unassembled WGS sequence"/>
</dbReference>
<dbReference type="AlphaFoldDB" id="A0A0V0Q923"/>
<keyword evidence="3" id="KW-1185">Reference proteome</keyword>
<evidence type="ECO:0000313" key="2">
    <source>
        <dbReference type="EMBL" id="KRW98519.1"/>
    </source>
</evidence>
<feature type="region of interest" description="Disordered" evidence="1">
    <location>
        <begin position="1"/>
        <end position="51"/>
    </location>
</feature>
<evidence type="ECO:0000256" key="1">
    <source>
        <dbReference type="SAM" id="MobiDB-lite"/>
    </source>
</evidence>
<proteinExistence type="predicted"/>
<organism evidence="2 3">
    <name type="scientific">Pseudocohnilembus persalinus</name>
    <name type="common">Ciliate</name>
    <dbReference type="NCBI Taxonomy" id="266149"/>
    <lineage>
        <taxon>Eukaryota</taxon>
        <taxon>Sar</taxon>
        <taxon>Alveolata</taxon>
        <taxon>Ciliophora</taxon>
        <taxon>Intramacronucleata</taxon>
        <taxon>Oligohymenophorea</taxon>
        <taxon>Scuticociliatia</taxon>
        <taxon>Philasterida</taxon>
        <taxon>Pseudocohnilembidae</taxon>
        <taxon>Pseudocohnilembus</taxon>
    </lineage>
</organism>